<accession>A0ABQ6MT57</accession>
<dbReference type="EMBL" id="BRYB01003210">
    <property type="protein sequence ID" value="GMI32739.1"/>
    <property type="molecule type" value="Genomic_DNA"/>
</dbReference>
<keyword evidence="5 6" id="KW-0472">Membrane</keyword>
<evidence type="ECO:0000256" key="3">
    <source>
        <dbReference type="ARBA" id="ARBA00022692"/>
    </source>
</evidence>
<comment type="caution">
    <text evidence="7">The sequence shown here is derived from an EMBL/GenBank/DDBJ whole genome shotgun (WGS) entry which is preliminary data.</text>
</comment>
<feature type="transmembrane region" description="Helical" evidence="6">
    <location>
        <begin position="199"/>
        <end position="220"/>
    </location>
</feature>
<evidence type="ECO:0000313" key="7">
    <source>
        <dbReference type="EMBL" id="GMI32739.1"/>
    </source>
</evidence>
<sequence length="405" mass="44116">MKSTPISIQQYFAFVRPAADFDEGDGVELGRILYYQLYKARKNDDELREELNTFIERTTVLRECEYKYRFLDELLFHIIKNKTKLGAVQSSFTVKTVLASLTSNEAGRIGKSLAMMLMTNTTSGVAAEEYIFKYPALEELAAEYRWFKPMLGGIAEELMSNVLYGVKARAAVGASVSTSDMVSDGVVLADYFRTGRTGFAHALLAMIGANMLLQLMLTWAQTRGLKKGRAKKFLLDAAATLTCTKSGLDAWRVASGTEQSPGALFAPLAEMGYAKAAEVATESVPGLVLQLVAALISPEDRSKVALVSIAISAASTGLAGTSMWFDTDTDPGQRQRNPRSYGMVPDQGRGKAFAVAFVMCSLQALARGGTMALLAVTNMDWMGAFVAADLGLFFAYKLARRDFLT</sequence>
<organism evidence="7 8">
    <name type="scientific">Tetraparma gracilis</name>
    <dbReference type="NCBI Taxonomy" id="2962635"/>
    <lineage>
        <taxon>Eukaryota</taxon>
        <taxon>Sar</taxon>
        <taxon>Stramenopiles</taxon>
        <taxon>Ochrophyta</taxon>
        <taxon>Bolidophyceae</taxon>
        <taxon>Parmales</taxon>
        <taxon>Triparmaceae</taxon>
        <taxon>Tetraparma</taxon>
    </lineage>
</organism>
<comment type="subcellular location">
    <subcellularLocation>
        <location evidence="1">Membrane</location>
        <topology evidence="1">Multi-pass membrane protein</topology>
    </subcellularLocation>
</comment>
<gene>
    <name evidence="7" type="ORF">TeGR_g2802</name>
</gene>
<name>A0ABQ6MT57_9STRA</name>
<keyword evidence="3 6" id="KW-0812">Transmembrane</keyword>
<dbReference type="InterPro" id="IPR018629">
    <property type="entry name" value="XK-rel"/>
</dbReference>
<evidence type="ECO:0000256" key="4">
    <source>
        <dbReference type="ARBA" id="ARBA00022989"/>
    </source>
</evidence>
<dbReference type="Proteomes" id="UP001165060">
    <property type="component" value="Unassembled WGS sequence"/>
</dbReference>
<evidence type="ECO:0000256" key="1">
    <source>
        <dbReference type="ARBA" id="ARBA00004141"/>
    </source>
</evidence>
<reference evidence="7 8" key="1">
    <citation type="journal article" date="2023" name="Commun. Biol.">
        <title>Genome analysis of Parmales, the sister group of diatoms, reveals the evolutionary specialization of diatoms from phago-mixotrophs to photoautotrophs.</title>
        <authorList>
            <person name="Ban H."/>
            <person name="Sato S."/>
            <person name="Yoshikawa S."/>
            <person name="Yamada K."/>
            <person name="Nakamura Y."/>
            <person name="Ichinomiya M."/>
            <person name="Sato N."/>
            <person name="Blanc-Mathieu R."/>
            <person name="Endo H."/>
            <person name="Kuwata A."/>
            <person name="Ogata H."/>
        </authorList>
    </citation>
    <scope>NUCLEOTIDE SEQUENCE [LARGE SCALE GENOMIC DNA]</scope>
</reference>
<feature type="transmembrane region" description="Helical" evidence="6">
    <location>
        <begin position="352"/>
        <end position="375"/>
    </location>
</feature>
<evidence type="ECO:0000256" key="2">
    <source>
        <dbReference type="ARBA" id="ARBA00008789"/>
    </source>
</evidence>
<proteinExistence type="inferred from homology"/>
<keyword evidence="8" id="KW-1185">Reference proteome</keyword>
<protein>
    <submittedName>
        <fullName evidence="7">Uncharacterized protein</fullName>
    </submittedName>
</protein>
<comment type="similarity">
    <text evidence="2">Belongs to the XK family.</text>
</comment>
<feature type="transmembrane region" description="Helical" evidence="6">
    <location>
        <begin position="381"/>
        <end position="399"/>
    </location>
</feature>
<evidence type="ECO:0000313" key="8">
    <source>
        <dbReference type="Proteomes" id="UP001165060"/>
    </source>
</evidence>
<evidence type="ECO:0000256" key="6">
    <source>
        <dbReference type="SAM" id="Phobius"/>
    </source>
</evidence>
<evidence type="ECO:0000256" key="5">
    <source>
        <dbReference type="ARBA" id="ARBA00023136"/>
    </source>
</evidence>
<dbReference type="Pfam" id="PF09815">
    <property type="entry name" value="XK-related"/>
    <property type="match status" value="1"/>
</dbReference>
<keyword evidence="4 6" id="KW-1133">Transmembrane helix</keyword>